<dbReference type="AlphaFoldDB" id="A0AAD3HRF9"/>
<feature type="compositionally biased region" description="Acidic residues" evidence="1">
    <location>
        <begin position="860"/>
        <end position="899"/>
    </location>
</feature>
<feature type="compositionally biased region" description="Acidic residues" evidence="1">
    <location>
        <begin position="931"/>
        <end position="968"/>
    </location>
</feature>
<feature type="compositionally biased region" description="Low complexity" evidence="1">
    <location>
        <begin position="635"/>
        <end position="646"/>
    </location>
</feature>
<sequence length="968" mass="104003">MLADEPEPWRAVFDPRVTTPRSATPRLHTPPRFSRKLTHAVRHAAARLFGDLGLRDVASVEGWVELPAGYVEGLMKPEDPPEGRLLYDEDPEIVNRVYEEEAARMAADPAPLEDYYDYGSSWHADLSQFDPPHRLLAARNGEGATVRFSAVSPDLPLEPTHPAVLAAAEVGMPHATLLRNLANNALRRAAEAGNPRALTPGVLYVSPEEAVAAAAGAAEVAAALQASEISPQELQAMAAEVEEEGEGEVEVEGEEEELAVEEEAEEEEEEEEQEEAEALEDDEGEQEEEDEEDEAEAAEAAGRQAAMLAAAAPVPVPPQPLQLAMPPQLPLYHTAVMQHWREGDEFDAWIETHDPDYWGDAEGPIRVGAALEAIQEQLQEETGLELGIHPELQHAPLAPELLLNVAQGYRQQLLQEAVEALGDFGSELSARMAALPLQDALEADAEISLTRTAPLPHPAAQLPEGVQGSLADPRVAAHWQMAGICELAVRHGWEVLEVVDAAEEAAAEAARREEQGLPAPTPEEEAAAALATSSERLLLEAMCEGDDEIMELRTGLTTPVQVYLRFRARQARRPPTSHPLTELGEMLLQEQREAVEGQQQGTLEVVEGQVVGQKAAEGQITAAAAAAAGSKPSQQIALALQQQQRQPAEEEEEAEEAEEDEDEDEGAADDDGEGKEVDPLAEYAPGPFGPVTTGPLGSGSHPSEYEWHRPPDDVVQLPLQIAAAAEVLEWAEAGAARRREEEAAAAAAQQADLVEEGKKEEKEKEADPMSASIAAVADLAAEVVLSGREALRRSEAEALVLMEMGFETGVLDIDGPTGLPLLASLGPAPDGLYRDLVVGSYGNLAASPPFRHLAPLLEGAAEEEEQEAGGEGEEAEQQQEEEGLEGVQEEEEETEEEEVAAAASPVAKRSRGRRPKAASAAAAAASPASVEEGEEQAAEEEEQDMEEEAEEEGCEECEEEDEESWQDD</sequence>
<feature type="compositionally biased region" description="Acidic residues" evidence="1">
    <location>
        <begin position="649"/>
        <end position="673"/>
    </location>
</feature>
<name>A0AAD3HRF9_9CHLO</name>
<feature type="compositionally biased region" description="Basic and acidic residues" evidence="1">
    <location>
        <begin position="755"/>
        <end position="767"/>
    </location>
</feature>
<organism evidence="2 3">
    <name type="scientific">Astrephomene gubernaculifera</name>
    <dbReference type="NCBI Taxonomy" id="47775"/>
    <lineage>
        <taxon>Eukaryota</taxon>
        <taxon>Viridiplantae</taxon>
        <taxon>Chlorophyta</taxon>
        <taxon>core chlorophytes</taxon>
        <taxon>Chlorophyceae</taxon>
        <taxon>CS clade</taxon>
        <taxon>Chlamydomonadales</taxon>
        <taxon>Astrephomenaceae</taxon>
        <taxon>Astrephomene</taxon>
    </lineage>
</organism>
<evidence type="ECO:0000313" key="3">
    <source>
        <dbReference type="Proteomes" id="UP001054857"/>
    </source>
</evidence>
<feature type="compositionally biased region" description="Acidic residues" evidence="1">
    <location>
        <begin position="240"/>
        <end position="297"/>
    </location>
</feature>
<evidence type="ECO:0000313" key="2">
    <source>
        <dbReference type="EMBL" id="GFR50107.1"/>
    </source>
</evidence>
<reference evidence="2 3" key="1">
    <citation type="journal article" date="2021" name="Sci. Rep.">
        <title>Genome sequencing of the multicellular alga Astrephomene provides insights into convergent evolution of germ-soma differentiation.</title>
        <authorList>
            <person name="Yamashita S."/>
            <person name="Yamamoto K."/>
            <person name="Matsuzaki R."/>
            <person name="Suzuki S."/>
            <person name="Yamaguchi H."/>
            <person name="Hirooka S."/>
            <person name="Minakuchi Y."/>
            <person name="Miyagishima S."/>
            <person name="Kawachi M."/>
            <person name="Toyoda A."/>
            <person name="Nozaki H."/>
        </authorList>
    </citation>
    <scope>NUCLEOTIDE SEQUENCE [LARGE SCALE GENOMIC DNA]</scope>
    <source>
        <strain evidence="2 3">NIES-4017</strain>
    </source>
</reference>
<evidence type="ECO:0000256" key="1">
    <source>
        <dbReference type="SAM" id="MobiDB-lite"/>
    </source>
</evidence>
<protein>
    <submittedName>
        <fullName evidence="2">Uncharacterized protein</fullName>
    </submittedName>
</protein>
<feature type="region of interest" description="Disordered" evidence="1">
    <location>
        <begin position="635"/>
        <end position="711"/>
    </location>
</feature>
<feature type="region of interest" description="Disordered" evidence="1">
    <location>
        <begin position="235"/>
        <end position="302"/>
    </location>
</feature>
<feature type="region of interest" description="Disordered" evidence="1">
    <location>
        <begin position="734"/>
        <end position="770"/>
    </location>
</feature>
<dbReference type="Proteomes" id="UP001054857">
    <property type="component" value="Unassembled WGS sequence"/>
</dbReference>
<proteinExistence type="predicted"/>
<accession>A0AAD3HRF9</accession>
<dbReference type="EMBL" id="BMAR01000035">
    <property type="protein sequence ID" value="GFR50107.1"/>
    <property type="molecule type" value="Genomic_DNA"/>
</dbReference>
<keyword evidence="3" id="KW-1185">Reference proteome</keyword>
<comment type="caution">
    <text evidence="2">The sequence shown here is derived from an EMBL/GenBank/DDBJ whole genome shotgun (WGS) entry which is preliminary data.</text>
</comment>
<feature type="region of interest" description="Disordered" evidence="1">
    <location>
        <begin position="855"/>
        <end position="968"/>
    </location>
</feature>
<feature type="non-terminal residue" evidence="2">
    <location>
        <position position="1"/>
    </location>
</feature>
<feature type="compositionally biased region" description="Low complexity" evidence="1">
    <location>
        <begin position="917"/>
        <end position="929"/>
    </location>
</feature>
<gene>
    <name evidence="2" type="ORF">Agub_g12255</name>
</gene>